<gene>
    <name evidence="1" type="ORF">VP02_20605</name>
</gene>
<evidence type="ECO:0000313" key="2">
    <source>
        <dbReference type="Proteomes" id="UP000033662"/>
    </source>
</evidence>
<comment type="caution">
    <text evidence="1">The sequence shown here is derived from an EMBL/GenBank/DDBJ whole genome shotgun (WGS) entry which is preliminary data.</text>
</comment>
<sequence>MTMDDGMQNFLAESLARYFDPQFQSCMSAIKTIAGYELQEKHKAGFLEFHRYITDPQPNFISELRSDPKREHWYHLLVNGVLGNVQRSFSCVLYHQDRLANVEASLMKVIGKYNLSESLGASTWGLGDTSILDFEYQAYVLAYRRCLDQFAGAMAAFFKNKYSSFRTFPTFLARRKPQEVALSISDIHKKYLEHFEFVLSEGGGDLRPG</sequence>
<evidence type="ECO:0000313" key="1">
    <source>
        <dbReference type="EMBL" id="KKA05901.1"/>
    </source>
</evidence>
<dbReference type="OrthoDB" id="7031814at2"/>
<dbReference type="PATRIC" id="fig|132476.4.peg.2765"/>
<proteinExistence type="predicted"/>
<protein>
    <submittedName>
        <fullName evidence="1">Uncharacterized protein</fullName>
    </submittedName>
</protein>
<accession>A0A0F4XJD9</accession>
<dbReference type="AlphaFoldDB" id="A0A0F4XJD9"/>
<name>A0A0F4XJD9_9PSED</name>
<dbReference type="Proteomes" id="UP000033662">
    <property type="component" value="Unassembled WGS sequence"/>
</dbReference>
<dbReference type="EMBL" id="JZXC01000022">
    <property type="protein sequence ID" value="KKA05901.1"/>
    <property type="molecule type" value="Genomic_DNA"/>
</dbReference>
<reference evidence="1 2" key="1">
    <citation type="submission" date="2015-03" db="EMBL/GenBank/DDBJ databases">
        <title>Pseudomonas fluorescens 1855-344 Genome sequencing and assembly.</title>
        <authorList>
            <person name="Eng W.W.H."/>
            <person name="Gan H.M."/>
            <person name="Savka M.A."/>
        </authorList>
    </citation>
    <scope>NUCLEOTIDE SEQUENCE [LARGE SCALE GENOMIC DNA]</scope>
    <source>
        <strain evidence="1 2">1855-344</strain>
    </source>
</reference>
<organism evidence="1 2">
    <name type="scientific">Pseudomonas kilonensis</name>
    <dbReference type="NCBI Taxonomy" id="132476"/>
    <lineage>
        <taxon>Bacteria</taxon>
        <taxon>Pseudomonadati</taxon>
        <taxon>Pseudomonadota</taxon>
        <taxon>Gammaproteobacteria</taxon>
        <taxon>Pseudomonadales</taxon>
        <taxon>Pseudomonadaceae</taxon>
        <taxon>Pseudomonas</taxon>
    </lineage>
</organism>